<proteinExistence type="predicted"/>
<dbReference type="EMBL" id="CP063414">
    <property type="protein sequence ID" value="UOE78236.1"/>
    <property type="molecule type" value="Genomic_DNA"/>
</dbReference>
<dbReference type="AlphaFoldDB" id="A0AB38R2F1"/>
<sequence>MTVTVEPDQKHADCDGEAGWC</sequence>
<name>A0AB38R2F1_PARTM</name>
<organism evidence="2 3">
    <name type="scientific">Parageobacillus thermoglucosidasius</name>
    <name type="common">Geobacillus thermoglucosidasius</name>
    <dbReference type="NCBI Taxonomy" id="1426"/>
    <lineage>
        <taxon>Bacteria</taxon>
        <taxon>Bacillati</taxon>
        <taxon>Bacillota</taxon>
        <taxon>Bacilli</taxon>
        <taxon>Bacillales</taxon>
        <taxon>Anoxybacillaceae</taxon>
        <taxon>Parageobacillus</taxon>
    </lineage>
</organism>
<evidence type="ECO:0000256" key="1">
    <source>
        <dbReference type="SAM" id="MobiDB-lite"/>
    </source>
</evidence>
<accession>A0AB38R2F1</accession>
<reference evidence="2" key="1">
    <citation type="submission" date="2020-10" db="EMBL/GenBank/DDBJ databases">
        <authorList>
            <person name="Delgado J.A."/>
            <person name="Gonzalez J.M."/>
        </authorList>
    </citation>
    <scope>NUCLEOTIDE SEQUENCE</scope>
    <source>
        <strain evidence="2">23.6</strain>
    </source>
</reference>
<feature type="region of interest" description="Disordered" evidence="1">
    <location>
        <begin position="1"/>
        <end position="21"/>
    </location>
</feature>
<dbReference type="Proteomes" id="UP001058458">
    <property type="component" value="Chromosome"/>
</dbReference>
<evidence type="ECO:0000313" key="2">
    <source>
        <dbReference type="EMBL" id="UOE78236.1"/>
    </source>
</evidence>
<gene>
    <name evidence="2" type="ORF">IMI45_16840</name>
</gene>
<protein>
    <submittedName>
        <fullName evidence="2">DUF2553 family protein</fullName>
    </submittedName>
</protein>
<evidence type="ECO:0000313" key="3">
    <source>
        <dbReference type="Proteomes" id="UP001058458"/>
    </source>
</evidence>